<dbReference type="Pfam" id="PF03004">
    <property type="entry name" value="Transposase_24"/>
    <property type="match status" value="1"/>
</dbReference>
<gene>
    <name evidence="3" type="ORF">OLEA9_A053011</name>
</gene>
<dbReference type="Gramene" id="OE9A053011T1">
    <property type="protein sequence ID" value="OE9A053011C1"/>
    <property type="gene ID" value="OE9A053011"/>
</dbReference>
<feature type="compositionally biased region" description="Polar residues" evidence="2">
    <location>
        <begin position="73"/>
        <end position="127"/>
    </location>
</feature>
<evidence type="ECO:0000256" key="1">
    <source>
        <dbReference type="SAM" id="Coils"/>
    </source>
</evidence>
<dbReference type="EMBL" id="CACTIH010000087">
    <property type="protein sequence ID" value="CAA2953271.1"/>
    <property type="molecule type" value="Genomic_DNA"/>
</dbReference>
<evidence type="ECO:0008006" key="5">
    <source>
        <dbReference type="Google" id="ProtNLM"/>
    </source>
</evidence>
<proteinExistence type="predicted"/>
<comment type="caution">
    <text evidence="3">The sequence shown here is derived from an EMBL/GenBank/DDBJ whole genome shotgun (WGS) entry which is preliminary data.</text>
</comment>
<evidence type="ECO:0000313" key="4">
    <source>
        <dbReference type="Proteomes" id="UP000594638"/>
    </source>
</evidence>
<reference evidence="3 4" key="1">
    <citation type="submission" date="2019-12" db="EMBL/GenBank/DDBJ databases">
        <authorList>
            <person name="Alioto T."/>
            <person name="Alioto T."/>
            <person name="Gomez Garrido J."/>
        </authorList>
    </citation>
    <scope>NUCLEOTIDE SEQUENCE [LARGE SCALE GENOMIC DNA]</scope>
</reference>
<feature type="coiled-coil region" evidence="1">
    <location>
        <begin position="406"/>
        <end position="447"/>
    </location>
</feature>
<dbReference type="InterPro" id="IPR004252">
    <property type="entry name" value="Probable_transposase_24"/>
</dbReference>
<keyword evidence="4" id="KW-1185">Reference proteome</keyword>
<dbReference type="OrthoDB" id="1435984at2759"/>
<sequence length="474" mass="54574">MMSPTNGGYTGQTSQRRSMQYGDRESARDGYDNHEANISNHEIEDEHIDDELHQEEMFGSNKRAKGDRVSLTRGRNISSQPRQQRSTQGGSTRSIGGNNEHQELNTLNNELRGENTNEVSRSSNKTRGPNRGTPMPADRSQRIEISIENDNFVETFVPRDITATMKAYFDGPYSTFCSMPQPIRDGLWNRFLDKYVWPMSNTVDVYDTWKKTAKDRYKYMMNGAREKAKRSSQSDNPADWKGHGPRWIRAEHWDSLVNYWSTEKWKSNAKIARENRLSQGQDGEMKKHTAGSVSFVTMKKRLEKDMGHPMSQLEFFSHVHKKNHGLGDFVDKKSKRVHDTYKASIESKYGTVREDQPEFDPDSWMDAINGPSKGRVYGFGPRQPASHVLGMPTSPRRSILARDEEVDNLKLELASARNTIEENNERIDDLTQRLERVERNHKVEMQETVRSMLRELNIPNFQFPSSSGSRNDDV</sequence>
<keyword evidence="1" id="KW-0175">Coiled coil</keyword>
<organism evidence="3 4">
    <name type="scientific">Olea europaea subsp. europaea</name>
    <dbReference type="NCBI Taxonomy" id="158383"/>
    <lineage>
        <taxon>Eukaryota</taxon>
        <taxon>Viridiplantae</taxon>
        <taxon>Streptophyta</taxon>
        <taxon>Embryophyta</taxon>
        <taxon>Tracheophyta</taxon>
        <taxon>Spermatophyta</taxon>
        <taxon>Magnoliopsida</taxon>
        <taxon>eudicotyledons</taxon>
        <taxon>Gunneridae</taxon>
        <taxon>Pentapetalae</taxon>
        <taxon>asterids</taxon>
        <taxon>lamiids</taxon>
        <taxon>Lamiales</taxon>
        <taxon>Oleaceae</taxon>
        <taxon>Oleeae</taxon>
        <taxon>Olea</taxon>
    </lineage>
</organism>
<accession>A0A8S0PHZ4</accession>
<feature type="compositionally biased region" description="Basic and acidic residues" evidence="2">
    <location>
        <begin position="22"/>
        <end position="35"/>
    </location>
</feature>
<feature type="compositionally biased region" description="Polar residues" evidence="2">
    <location>
        <begin position="1"/>
        <end position="18"/>
    </location>
</feature>
<feature type="region of interest" description="Disordered" evidence="2">
    <location>
        <begin position="1"/>
        <end position="138"/>
    </location>
</feature>
<dbReference type="Proteomes" id="UP000594638">
    <property type="component" value="Unassembled WGS sequence"/>
</dbReference>
<evidence type="ECO:0000256" key="2">
    <source>
        <dbReference type="SAM" id="MobiDB-lite"/>
    </source>
</evidence>
<evidence type="ECO:0000313" key="3">
    <source>
        <dbReference type="EMBL" id="CAA2953271.1"/>
    </source>
</evidence>
<protein>
    <recommendedName>
        <fullName evidence="5">Transposase, Ptta/En/Spm, plant</fullName>
    </recommendedName>
</protein>
<dbReference type="AlphaFoldDB" id="A0A8S0PHZ4"/>
<name>A0A8S0PHZ4_OLEEU</name>